<gene>
    <name evidence="1" type="ORF">PGLA2088_LOCUS12278</name>
</gene>
<evidence type="ECO:0000313" key="1">
    <source>
        <dbReference type="EMBL" id="CAE8656613.1"/>
    </source>
</evidence>
<proteinExistence type="predicted"/>
<dbReference type="AlphaFoldDB" id="A0A813IWK1"/>
<sequence>ITITTGRRLSPFSYFPLEDEILLSPRCRFVVSSPPYVEEDGYTYLDMVEQQGELFVF</sequence>
<reference evidence="1" key="1">
    <citation type="submission" date="2021-02" db="EMBL/GenBank/DDBJ databases">
        <authorList>
            <person name="Dougan E. K."/>
            <person name="Rhodes N."/>
            <person name="Thang M."/>
            <person name="Chan C."/>
        </authorList>
    </citation>
    <scope>NUCLEOTIDE SEQUENCE</scope>
</reference>
<dbReference type="Gene3D" id="3.90.176.10">
    <property type="entry name" value="Toxin ADP-ribosyltransferase, Chain A, domain 1"/>
    <property type="match status" value="1"/>
</dbReference>
<feature type="non-terminal residue" evidence="1">
    <location>
        <position position="57"/>
    </location>
</feature>
<name>A0A813IWK1_POLGL</name>
<accession>A0A813IWK1</accession>
<dbReference type="Proteomes" id="UP000626109">
    <property type="component" value="Unassembled WGS sequence"/>
</dbReference>
<dbReference type="EMBL" id="CAJNNW010014443">
    <property type="protein sequence ID" value="CAE8656613.1"/>
    <property type="molecule type" value="Genomic_DNA"/>
</dbReference>
<dbReference type="SUPFAM" id="SSF56399">
    <property type="entry name" value="ADP-ribosylation"/>
    <property type="match status" value="1"/>
</dbReference>
<evidence type="ECO:0000313" key="2">
    <source>
        <dbReference type="Proteomes" id="UP000626109"/>
    </source>
</evidence>
<comment type="caution">
    <text evidence="1">The sequence shown here is derived from an EMBL/GenBank/DDBJ whole genome shotgun (WGS) entry which is preliminary data.</text>
</comment>
<protein>
    <submittedName>
        <fullName evidence="1">Uncharacterized protein</fullName>
    </submittedName>
</protein>
<organism evidence="1 2">
    <name type="scientific">Polarella glacialis</name>
    <name type="common">Dinoflagellate</name>
    <dbReference type="NCBI Taxonomy" id="89957"/>
    <lineage>
        <taxon>Eukaryota</taxon>
        <taxon>Sar</taxon>
        <taxon>Alveolata</taxon>
        <taxon>Dinophyceae</taxon>
        <taxon>Suessiales</taxon>
        <taxon>Suessiaceae</taxon>
        <taxon>Polarella</taxon>
    </lineage>
</organism>